<dbReference type="UniPathway" id="UPA00143"/>
<evidence type="ECO:0000313" key="5">
    <source>
        <dbReference type="EMBL" id="EEC48041.1"/>
    </source>
</evidence>
<feature type="compositionally biased region" description="Acidic residues" evidence="3">
    <location>
        <begin position="2561"/>
        <end position="2578"/>
    </location>
</feature>
<dbReference type="InterPro" id="IPR015940">
    <property type="entry name" value="UBA"/>
</dbReference>
<reference evidence="6" key="2">
    <citation type="submission" date="2008-08" db="EMBL/GenBank/DDBJ databases">
        <authorList>
            <consortium name="Diatom Consortium"/>
            <person name="Grigoriev I."/>
            <person name="Grimwood J."/>
            <person name="Kuo A."/>
            <person name="Otillar R.P."/>
            <person name="Salamov A."/>
            <person name="Detter J.C."/>
            <person name="Lindquist E."/>
            <person name="Shapiro H."/>
            <person name="Lucas S."/>
            <person name="Glavina del Rio T."/>
            <person name="Pitluck S."/>
            <person name="Rokhsar D."/>
            <person name="Bowler C."/>
        </authorList>
    </citation>
    <scope>GENOME REANNOTATION</scope>
    <source>
        <strain evidence="6">CCAP 1055/1</strain>
    </source>
</reference>
<dbReference type="InterPro" id="IPR010309">
    <property type="entry name" value="E3_Ub_ligase_DUF908"/>
</dbReference>
<feature type="compositionally biased region" description="Acidic residues" evidence="3">
    <location>
        <begin position="2646"/>
        <end position="2655"/>
    </location>
</feature>
<gene>
    <name evidence="5" type="ORF">PHATRDRAFT_36043</name>
</gene>
<dbReference type="Proteomes" id="UP000000759">
    <property type="component" value="Chromosome 9"/>
</dbReference>
<feature type="domain" description="UBA" evidence="4">
    <location>
        <begin position="1609"/>
        <end position="1657"/>
    </location>
</feature>
<dbReference type="Gene3D" id="6.10.250.1630">
    <property type="match status" value="2"/>
</dbReference>
<dbReference type="eggNOG" id="KOG0939">
    <property type="taxonomic scope" value="Eukaryota"/>
</dbReference>
<feature type="compositionally biased region" description="Acidic residues" evidence="3">
    <location>
        <begin position="3088"/>
        <end position="3101"/>
    </location>
</feature>
<feature type="non-terminal residue" evidence="5">
    <location>
        <position position="3911"/>
    </location>
</feature>
<dbReference type="InterPro" id="IPR010314">
    <property type="entry name" value="E3_Ub_ligase_DUF913"/>
</dbReference>
<feature type="compositionally biased region" description="Polar residues" evidence="3">
    <location>
        <begin position="1681"/>
        <end position="1711"/>
    </location>
</feature>
<dbReference type="EMBL" id="CM000612">
    <property type="protein sequence ID" value="EEC48041.1"/>
    <property type="molecule type" value="Genomic_DNA"/>
</dbReference>
<feature type="compositionally biased region" description="Polar residues" evidence="3">
    <location>
        <begin position="2939"/>
        <end position="2950"/>
    </location>
</feature>
<evidence type="ECO:0000259" key="4">
    <source>
        <dbReference type="PROSITE" id="PS50030"/>
    </source>
</evidence>
<dbReference type="GeneID" id="7201366"/>
<feature type="region of interest" description="Disordered" evidence="3">
    <location>
        <begin position="1655"/>
        <end position="1711"/>
    </location>
</feature>
<dbReference type="OrthoDB" id="8068875at2759"/>
<evidence type="ECO:0000313" key="6">
    <source>
        <dbReference type="Proteomes" id="UP000000759"/>
    </source>
</evidence>
<protein>
    <recommendedName>
        <fullName evidence="4">UBA domain-containing protein</fullName>
    </recommendedName>
</protein>
<dbReference type="PaxDb" id="2850-Phatr36043"/>
<dbReference type="GO" id="GO:0016567">
    <property type="term" value="P:protein ubiquitination"/>
    <property type="evidence" value="ECO:0007669"/>
    <property type="project" value="UniProtKB-UniPathway"/>
</dbReference>
<feature type="compositionally biased region" description="Acidic residues" evidence="3">
    <location>
        <begin position="2586"/>
        <end position="2629"/>
    </location>
</feature>
<feature type="compositionally biased region" description="Polar residues" evidence="3">
    <location>
        <begin position="1943"/>
        <end position="1954"/>
    </location>
</feature>
<dbReference type="STRING" id="556484.B7G082"/>
<organism evidence="5 6">
    <name type="scientific">Phaeodactylum tricornutum (strain CCAP 1055/1)</name>
    <dbReference type="NCBI Taxonomy" id="556484"/>
    <lineage>
        <taxon>Eukaryota</taxon>
        <taxon>Sar</taxon>
        <taxon>Stramenopiles</taxon>
        <taxon>Ochrophyta</taxon>
        <taxon>Bacillariophyta</taxon>
        <taxon>Bacillariophyceae</taxon>
        <taxon>Bacillariophycidae</taxon>
        <taxon>Naviculales</taxon>
        <taxon>Phaeodactylaceae</taxon>
        <taxon>Phaeodactylum</taxon>
    </lineage>
</organism>
<dbReference type="KEGG" id="pti:PHATRDRAFT_36043"/>
<feature type="region of interest" description="Disordered" evidence="3">
    <location>
        <begin position="3067"/>
        <end position="3108"/>
    </location>
</feature>
<feature type="region of interest" description="Disordered" evidence="3">
    <location>
        <begin position="2508"/>
        <end position="2669"/>
    </location>
</feature>
<evidence type="ECO:0000256" key="1">
    <source>
        <dbReference type="ARBA" id="ARBA00022679"/>
    </source>
</evidence>
<evidence type="ECO:0000256" key="2">
    <source>
        <dbReference type="SAM" id="Coils"/>
    </source>
</evidence>
<dbReference type="InterPro" id="IPR025527">
    <property type="entry name" value="HUWE1/Rev1_UBM"/>
</dbReference>
<feature type="compositionally biased region" description="Low complexity" evidence="3">
    <location>
        <begin position="3067"/>
        <end position="3086"/>
    </location>
</feature>
<dbReference type="Pfam" id="PF06025">
    <property type="entry name" value="DUF913"/>
    <property type="match status" value="1"/>
</dbReference>
<accession>B7G082</accession>
<feature type="region of interest" description="Disordered" evidence="3">
    <location>
        <begin position="3787"/>
        <end position="3807"/>
    </location>
</feature>
<feature type="region of interest" description="Disordered" evidence="3">
    <location>
        <begin position="1943"/>
        <end position="1963"/>
    </location>
</feature>
<dbReference type="Pfam" id="PF14377">
    <property type="entry name" value="UBM"/>
    <property type="match status" value="3"/>
</dbReference>
<feature type="compositionally biased region" description="Basic and acidic residues" evidence="3">
    <location>
        <begin position="1665"/>
        <end position="1679"/>
    </location>
</feature>
<keyword evidence="6" id="KW-1185">Reference proteome</keyword>
<feature type="region of interest" description="Disordered" evidence="3">
    <location>
        <begin position="2166"/>
        <end position="2220"/>
    </location>
</feature>
<dbReference type="HOGENOM" id="CLU_000215_1_0_1"/>
<keyword evidence="1" id="KW-0808">Transferase</keyword>
<proteinExistence type="predicted"/>
<dbReference type="Pfam" id="PF06012">
    <property type="entry name" value="DUF908"/>
    <property type="match status" value="1"/>
</dbReference>
<dbReference type="GO" id="GO:0016740">
    <property type="term" value="F:transferase activity"/>
    <property type="evidence" value="ECO:0007669"/>
    <property type="project" value="UniProtKB-KW"/>
</dbReference>
<dbReference type="Gene3D" id="1.10.8.10">
    <property type="entry name" value="DNA helicase RuvA subunit, C-terminal domain"/>
    <property type="match status" value="1"/>
</dbReference>
<dbReference type="PROSITE" id="PS50030">
    <property type="entry name" value="UBA"/>
    <property type="match status" value="1"/>
</dbReference>
<dbReference type="InParanoid" id="B7G082"/>
<keyword evidence="2" id="KW-0175">Coiled coil</keyword>
<feature type="coiled-coil region" evidence="2">
    <location>
        <begin position="1005"/>
        <end position="1032"/>
    </location>
</feature>
<dbReference type="RefSeq" id="XP_002180633.1">
    <property type="nucleotide sequence ID" value="XM_002180597.1"/>
</dbReference>
<dbReference type="SUPFAM" id="SSF46934">
    <property type="entry name" value="UBA-like"/>
    <property type="match status" value="1"/>
</dbReference>
<feature type="compositionally biased region" description="Basic and acidic residues" evidence="3">
    <location>
        <begin position="3787"/>
        <end position="3799"/>
    </location>
</feature>
<reference evidence="5 6" key="1">
    <citation type="journal article" date="2008" name="Nature">
        <title>The Phaeodactylum genome reveals the evolutionary history of diatom genomes.</title>
        <authorList>
            <person name="Bowler C."/>
            <person name="Allen A.E."/>
            <person name="Badger J.H."/>
            <person name="Grimwood J."/>
            <person name="Jabbari K."/>
            <person name="Kuo A."/>
            <person name="Maheswari U."/>
            <person name="Martens C."/>
            <person name="Maumus F."/>
            <person name="Otillar R.P."/>
            <person name="Rayko E."/>
            <person name="Salamov A."/>
            <person name="Vandepoele K."/>
            <person name="Beszteri B."/>
            <person name="Gruber A."/>
            <person name="Heijde M."/>
            <person name="Katinka M."/>
            <person name="Mock T."/>
            <person name="Valentin K."/>
            <person name="Verret F."/>
            <person name="Berges J.A."/>
            <person name="Brownlee C."/>
            <person name="Cadoret J.P."/>
            <person name="Chiovitti A."/>
            <person name="Choi C.J."/>
            <person name="Coesel S."/>
            <person name="De Martino A."/>
            <person name="Detter J.C."/>
            <person name="Durkin C."/>
            <person name="Falciatore A."/>
            <person name="Fournet J."/>
            <person name="Haruta M."/>
            <person name="Huysman M.J."/>
            <person name="Jenkins B.D."/>
            <person name="Jiroutova K."/>
            <person name="Jorgensen R.E."/>
            <person name="Joubert Y."/>
            <person name="Kaplan A."/>
            <person name="Kroger N."/>
            <person name="Kroth P.G."/>
            <person name="La Roche J."/>
            <person name="Lindquist E."/>
            <person name="Lommer M."/>
            <person name="Martin-Jezequel V."/>
            <person name="Lopez P.J."/>
            <person name="Lucas S."/>
            <person name="Mangogna M."/>
            <person name="McGinnis K."/>
            <person name="Medlin L.K."/>
            <person name="Montsant A."/>
            <person name="Oudot-Le Secq M.P."/>
            <person name="Napoli C."/>
            <person name="Obornik M."/>
            <person name="Parker M.S."/>
            <person name="Petit J.L."/>
            <person name="Porcel B.M."/>
            <person name="Poulsen N."/>
            <person name="Robison M."/>
            <person name="Rychlewski L."/>
            <person name="Rynearson T.A."/>
            <person name="Schmutz J."/>
            <person name="Shapiro H."/>
            <person name="Siaut M."/>
            <person name="Stanley M."/>
            <person name="Sussman M.R."/>
            <person name="Taylor A.R."/>
            <person name="Vardi A."/>
            <person name="von Dassow P."/>
            <person name="Vyverman W."/>
            <person name="Willis A."/>
            <person name="Wyrwicz L.S."/>
            <person name="Rokhsar D.S."/>
            <person name="Weissenbach J."/>
            <person name="Armbrust E.V."/>
            <person name="Green B.R."/>
            <person name="Van de Peer Y."/>
            <person name="Grigoriev I.V."/>
        </authorList>
    </citation>
    <scope>NUCLEOTIDE SEQUENCE [LARGE SCALE GENOMIC DNA]</scope>
    <source>
        <strain evidence="5 6">CCAP 1055/1</strain>
    </source>
</reference>
<sequence length="3911" mass="426736">MAPTLATATGITPQVLDDLRLQKLIENMHAIDSGQIANSLNSLSDLLRPYQTWVFEEQVDLHDWIYPLNVIDAALCHYMKTYPSMLLVNPVERRRGQPKALSSSARSLTDVDSVPASCYPHLYILLRFLEGLLRNSTSKSIFNSAEELVDLLAAADDETSDLALTALLALSLPPALHKQQAPEVQQHTTTLHNAKMPSHSRLTAIARGWGTRAMGLGLWSVIKADDSVHGQGSLPGEAGRLSVCYYSRESQNEVNEESQMVRIYLNESDIMVGGSAEISMDSTSDALTAESDQVSKKRRIGKIPRKETKSTAELYYLVLERAGGMDKIPSDRLFPLLADIRLARSFHSQAARIGAVERRLRALTTILHAHPSQEVMNGYFQAQPELCVEIVDLLRPTVSSANIAAASGRATETNSPLQRDAITCLSSCQPVPYTIRMLAVESLAALVARRDGSTGALSGSARLSTVLAELGIGKGYYLGLLPTLLRYSLASLDSPGHESILPEIEPEDLDDATMLDVGMAFVEATMEPLPPRIVQVERTLEFVDNLLTLTSTIVSTPTGTAALTDCGLIPALLATVAHDLDRTIQRLLPDSSNCSTQEILRVYSLLRFVLAQAVQILEGAIVTHGNALTAFHDLRGVEVLSGRLSGEIVTTGPDMLSRGQQKSEREELEHTQTFVSEFDTKIRSSQRGLLFSIITYLTVVFHQESTASTSATNPSGGAQIRQEGLTRALIHVMEHVSSYGGHVASLTATLLSDVMNSDPHVVSYIHESGIAKSFLSMVVGRRVKAGDSTDTYEPVLPPVPELVMAVPNVLSALSLTEDGAKVIYEINPFPSLMRIFYHPNYAMPKSRCLLNEITGIIGTGLDELMRHVERLKPLVMEAVANAMKDVVMYAEDLKKRENQFFFLSTSPLPDRGLEDERSCLMQYVLNFGQLLEQLLHNDGHCEPFVNSGGLVALMQLFPASLPGGFQFLTHASGLSSPSVSTLHHSTIEDSLSVAFKCIEFRYDSLQLFRALMEAINDALDSAEQNERNLLSQEDTVFCLDCFPQVPVYQFDDSPVSIRQALLVSNYLIDVTNIQWLTSLLATALKSACHKSQESGTGWGKREKEWKTEISSENFTKIFGRLSDMHQSCFYDVCRVRTVPGFEERERMRQITKSPRLRFRLRIVCPEGAVVRDGIEIDSCATVGNMEMGEVVESFDRCVNSSGILRYRTTRGWVSEMTRGHGREPIAEIVGMWLSTNENTMDNEAGPTKRLEAAVPDVRTVATGILARLQISFSDLYLAVSRVIVQSIRTLTPGAISFDSGTQGSHVSTTTKLLSLHLKRSLNITPVREAVHQFRVAGDGYRPDPSHAAAAMYLGCMLSQAQSCLFDEKRERRALNFSLLVNLLHSDSIMHATSRRMASAVGSADMMEIESSFGLLEAASFVLRFSLTDLDSRSLGESLCNRMNESSAPLCAPPQKVSRWVAASFPPAISLLRRLLVTPVSTSPVVSVLSRIKLKDISTLVGLDDSHIAFSKSGKLDNFFQPEDIWRVLQTTVSYVVRELWSDALFPKTPPYLVHPVTNLIGEILVALEDISKLSKNVSSHSSSGDSRSGGTRLRDWLRERARPSVDGQNLDEDSFEASDEAILRLTEMGFTGEHAVDALESVRSNRVEVAMEYALSHPPPSPSTVERRRVGREERERQRAALQQATTSQLEVDQNGSMNAENRSTIPSQNSCYPEDSLEMEQNSSEDVGTAFVSHELKTWKKSILNVCCDILTKMPISKIPKHGEGDGDLEAQTVVVASFLLDAANRFPEDRACIVSRILDEIVCRITCIEIDLIKKYSIDDTNESSIAVLCHATVLFARALPRARVLILEKSLIGPLLSCTLGVAEANAANSRSDATWPMWLAPAVLLLDIMAQPIVAFADLNSSEPNELDHGNELQRVRHEHRSQSEFMSIVARRIFSDTPFQSQSTDPKTSSTDKRGQDIPSLVPAYLPLLPSEAIDDCLNLCNLLIGSRRCTALDRGAPPGVTHASLLLLLRMVRSPKNSSTCLRLGFAESVLNLPKECRFTGSAGLVTILLRRLLEDEFTLQASMETEIRSTVTKLHSMHQGGSRESQRVSAPLSSFIDSITPLLCREPISFLRAMAISVKVENKSSEAGVVVLLSAKEKDMYKALLNDIVRPLSIETEAGATRLSHPSTRPRKSSGGISKEKTTHKLTKRGNVSKQSRRGKHEPLKPTISSASSSPANRITFLLITEVMVLTEGGALSHDPIRQTRFLWAGDLLEILADLILAVPACASSVHNYRPHKAKHRVYRNGLPGSFAHALSGLPSPARTFVSFLLHKLLPQDRWSIKNDPTIWERRQDGDYFEMESIVDKKQKAYQVAKLSQTSARVLVALVARPGEGRKRVVSELVFALSGGRLGHGAEGVEDELKSECPQKAPIPKTELHALTVWGELCQGLAAPRSNGKMVDTINSLNIDNVKLMLEHGVAHGLMYSMHRVNLSSPMASDVCASLLLPLELLTRPGVTDALKAAKDSEERPDGGKGDGAGSSSFERQGDLMSSDGENNGASFPVIEAVQGNARDDGTEEDPDDMEIEEGDVTENDGSNGSEESDSISSDSDESEDDSGHDDEFSTDMDDDEEVSSDEVEEEGEWNVDFGEPYENSQRGDQNDFDEVEDDGTERGDPGGDEGWTRVESSGFGGMVLGGLGRRLNGGPHAVDPNGRARGFIDAAETMIGSLLRTGEISSEAIAEIEGTLGINITTGSRRGRTAAMTVNGTGIDDSFANRIWGSGNVGIEGNSRPEVLGTLPHVHQRSQPDVGYSAFGTTLRMTEGSSMEFVFGGPSVTSGNRSYDTVSPLRANTDDRFPAISQLDLQLFPGGPSSAASARTQQALHPLLCGIDLPPMNSLVSDLLPHGIRATRRGEMTTRRPGNWSNSSFAQGNYLMSTSNGNIVRSSPPLPGNHTGLSQTSGNSSGPVGWTDDGLPFDVTVEQFSSAFQEAILFSSTASTTSPGEEGNQEASRLPQPLTSEISTLYPHVEGNPSFSHVETNVDRSITGTPAVSEAHIHEEIRTNSPITSIDGDRVASSLARGLRLSSGSGGTATAEGSVTGEDPPSDSEGDAGENTDENLTVPMNQNGASATERISNDNVPQALDQMMLDERSVVLRPQASNHDASQGVTPNTNELGLSCPPDVDMEVFNSLPVDMQQDCIDHYNGAQELVAQLDGSTLDPEVLAALPEDMRREVIEQERLARGQQDPPADPARAEDMDTASFLASVGPDLREEILVSADNDFLASLPPSIAAEAQILRERASAQHRRLYENPIADVPNQGLHQEVGAVHHRSSAANTSSVRRHRVGRLRVEVDRQAPLYLPEHLPYPVSAADLTLFFKLMYLLSPIRPQRLLQRLFQNLSTNHDLRVVLSSILVNLLHEDSVGAQAVAESYMKEYSSEDCWRKSMDVLFDQIENFPPTVLLGAAAQDSAVDAFSMSVSASLLRRRQGLGTAAAVAANLPRGSAGSHSASRLPPVVATRLIETALQLCKNSPRFSLHCITEPIADVSLGGRTTCFEKFLDLLDKPMFAKSSTNLDQLLSLLEAAISPLSHLSRTPDEEIEIPQSDVEAAALSGKIWVQAPGIEISPERLKRLCSILRMETFRDNAFSKVNTIVRRLCRVESNRGLVLAELAGVAHSLASDSIHDLRALRIRIDEAVSAHAKQQFIVRENQTGKESHRTLGAVSSSVTLSTSTSELKLLRVLQTLQALCADIPDGSSSKKDSSVVVTDELVHILRQIEFDDLWNELNLCLKVVQVLEGVKDANGKENETGLENTDRNDDEDGSIDENAAQTKKLRNSAAGLLTRFLPSIEAFFVANASATRVVGEDFADGAAIALENLVGGKRLLDFVSGNRVLLNALIRNNSGLLDKGLRALVQTPRCRAFLDFDVK</sequence>
<dbReference type="SMART" id="SM00165">
    <property type="entry name" value="UBA"/>
    <property type="match status" value="1"/>
</dbReference>
<name>B7G082_PHATC</name>
<dbReference type="InterPro" id="IPR009060">
    <property type="entry name" value="UBA-like_sf"/>
</dbReference>
<feature type="region of interest" description="Disordered" evidence="3">
    <location>
        <begin position="2929"/>
        <end position="2953"/>
    </location>
</feature>
<feature type="compositionally biased region" description="Basic and acidic residues" evidence="3">
    <location>
        <begin position="2508"/>
        <end position="2520"/>
    </location>
</feature>
<evidence type="ECO:0000256" key="3">
    <source>
        <dbReference type="SAM" id="MobiDB-lite"/>
    </source>
</evidence>